<evidence type="ECO:0000313" key="1">
    <source>
        <dbReference type="EMBL" id="KAI3721130.1"/>
    </source>
</evidence>
<reference evidence="1 2" key="2">
    <citation type="journal article" date="2022" name="Mol. Ecol. Resour.">
        <title>The genomes of chicory, endive, great burdock and yacon provide insights into Asteraceae paleo-polyploidization history and plant inulin production.</title>
        <authorList>
            <person name="Fan W."/>
            <person name="Wang S."/>
            <person name="Wang H."/>
            <person name="Wang A."/>
            <person name="Jiang F."/>
            <person name="Liu H."/>
            <person name="Zhao H."/>
            <person name="Xu D."/>
            <person name="Zhang Y."/>
        </authorList>
    </citation>
    <scope>NUCLEOTIDE SEQUENCE [LARGE SCALE GENOMIC DNA]</scope>
    <source>
        <strain evidence="2">cv. Punajuju</strain>
        <tissue evidence="1">Leaves</tissue>
    </source>
</reference>
<reference evidence="2" key="1">
    <citation type="journal article" date="2022" name="Mol. Ecol. Resour.">
        <title>The genomes of chicory, endive, great burdock and yacon provide insights into Asteraceae palaeo-polyploidization history and plant inulin production.</title>
        <authorList>
            <person name="Fan W."/>
            <person name="Wang S."/>
            <person name="Wang H."/>
            <person name="Wang A."/>
            <person name="Jiang F."/>
            <person name="Liu H."/>
            <person name="Zhao H."/>
            <person name="Xu D."/>
            <person name="Zhang Y."/>
        </authorList>
    </citation>
    <scope>NUCLEOTIDE SEQUENCE [LARGE SCALE GENOMIC DNA]</scope>
    <source>
        <strain evidence="2">cv. Punajuju</strain>
    </source>
</reference>
<dbReference type="EMBL" id="CM042014">
    <property type="protein sequence ID" value="KAI3721130.1"/>
    <property type="molecule type" value="Genomic_DNA"/>
</dbReference>
<comment type="caution">
    <text evidence="1">The sequence shown here is derived from an EMBL/GenBank/DDBJ whole genome shotgun (WGS) entry which is preliminary data.</text>
</comment>
<proteinExistence type="predicted"/>
<dbReference type="Proteomes" id="UP001055811">
    <property type="component" value="Linkage Group LG06"/>
</dbReference>
<protein>
    <submittedName>
        <fullName evidence="1">Uncharacterized protein</fullName>
    </submittedName>
</protein>
<name>A0ACB9BFZ6_CICIN</name>
<sequence>MKRENLAVNKHHEARYALIGVFVESPFLGLIFVSMATYPITCCEPKKNITPSDVLQDFYFQSKATWI</sequence>
<organism evidence="1 2">
    <name type="scientific">Cichorium intybus</name>
    <name type="common">Chicory</name>
    <dbReference type="NCBI Taxonomy" id="13427"/>
    <lineage>
        <taxon>Eukaryota</taxon>
        <taxon>Viridiplantae</taxon>
        <taxon>Streptophyta</taxon>
        <taxon>Embryophyta</taxon>
        <taxon>Tracheophyta</taxon>
        <taxon>Spermatophyta</taxon>
        <taxon>Magnoliopsida</taxon>
        <taxon>eudicotyledons</taxon>
        <taxon>Gunneridae</taxon>
        <taxon>Pentapetalae</taxon>
        <taxon>asterids</taxon>
        <taxon>campanulids</taxon>
        <taxon>Asterales</taxon>
        <taxon>Asteraceae</taxon>
        <taxon>Cichorioideae</taxon>
        <taxon>Cichorieae</taxon>
        <taxon>Cichoriinae</taxon>
        <taxon>Cichorium</taxon>
    </lineage>
</organism>
<evidence type="ECO:0000313" key="2">
    <source>
        <dbReference type="Proteomes" id="UP001055811"/>
    </source>
</evidence>
<accession>A0ACB9BFZ6</accession>
<keyword evidence="2" id="KW-1185">Reference proteome</keyword>
<gene>
    <name evidence="1" type="ORF">L2E82_32134</name>
</gene>